<dbReference type="Pfam" id="PF00496">
    <property type="entry name" value="SBP_bac_5"/>
    <property type="match status" value="1"/>
</dbReference>
<dbReference type="AlphaFoldDB" id="A0A0F9QMA1"/>
<dbReference type="PANTHER" id="PTHR30290:SF9">
    <property type="entry name" value="OLIGOPEPTIDE-BINDING PROTEIN APPA"/>
    <property type="match status" value="1"/>
</dbReference>
<evidence type="ECO:0000256" key="2">
    <source>
        <dbReference type="ARBA" id="ARBA00022448"/>
    </source>
</evidence>
<evidence type="ECO:0000313" key="6">
    <source>
        <dbReference type="EMBL" id="KKN43589.1"/>
    </source>
</evidence>
<protein>
    <recommendedName>
        <fullName evidence="5">Solute-binding protein family 5 domain-containing protein</fullName>
    </recommendedName>
</protein>
<comment type="caution">
    <text evidence="6">The sequence shown here is derived from an EMBL/GenBank/DDBJ whole genome shotgun (WGS) entry which is preliminary data.</text>
</comment>
<accession>A0A0F9QMA1</accession>
<keyword evidence="4" id="KW-0472">Membrane</keyword>
<evidence type="ECO:0000256" key="3">
    <source>
        <dbReference type="ARBA" id="ARBA00022729"/>
    </source>
</evidence>
<organism evidence="6">
    <name type="scientific">marine sediment metagenome</name>
    <dbReference type="NCBI Taxonomy" id="412755"/>
    <lineage>
        <taxon>unclassified sequences</taxon>
        <taxon>metagenomes</taxon>
        <taxon>ecological metagenomes</taxon>
    </lineage>
</organism>
<dbReference type="GO" id="GO:1904680">
    <property type="term" value="F:peptide transmembrane transporter activity"/>
    <property type="evidence" value="ECO:0007669"/>
    <property type="project" value="TreeGrafter"/>
</dbReference>
<reference evidence="6" key="1">
    <citation type="journal article" date="2015" name="Nature">
        <title>Complex archaea that bridge the gap between prokaryotes and eukaryotes.</title>
        <authorList>
            <person name="Spang A."/>
            <person name="Saw J.H."/>
            <person name="Jorgensen S.L."/>
            <person name="Zaremba-Niedzwiedzka K."/>
            <person name="Martijn J."/>
            <person name="Lind A.E."/>
            <person name="van Eijk R."/>
            <person name="Schleper C."/>
            <person name="Guy L."/>
            <person name="Ettema T.J."/>
        </authorList>
    </citation>
    <scope>NUCLEOTIDE SEQUENCE</scope>
</reference>
<keyword evidence="4" id="KW-0812">Transmembrane</keyword>
<sequence>MNKTKKSLTFFLLLSSIIFPILPSFTVAQGTQVNFKRSTASLVGDWDPAITDWYNALVGSYLYSALEYPIGIPIYSSAGVNKPIGDEWIGILVTDWSFEMYDIYPNSVGFNNTGGYKSTTFTLRENVTFSDGSAWNATVFKWNIDRVHLINGNYTGLARGNDVWEEEEGNLLGTSLVEDNKPYWTAAWNMSAYDSVNLNLSAPTNPDLIPGVNDYAWYDLGDTHTLVDYPGVTILPNNTVRNPTPYGGWDTVAQAAFHYAPYDRYPQVAKVEILDNKASGGTIKVYHNTWNTDGLGTFVNYPMLSYQEYKDDYTVHGIYGYDNDALTTPNPSIVDHMIGTGPYIYVEHDETGTPPGGHLIKNENYWNKTALEADGWFDIDRVEVIKFPAGELGADAQNTAMLTHAIDYAWDSMFQPLDYNAITSATNIRYEQSAASEYKTNIVLNAINETWWAWPEWDAWRRSPGGWPLSGNETANGVPQAMRKAMSFAFNYDLMIGTVLNDRAVRNGGIIGTANLYYNDSVDIADYNVTKAREILLTTETDTSGEVFNTYNEFNASYKPNNDLYNFSKLCAARGLDETSLDADWILVADTNPIYTLNFYWDSAHRGVKDVLQTSLKSIGVALVDDVDNKVATIIWDTVRIGHLTTFDGQHSLWSSGGWVMDEHMPHDTPALNTFWHYVDPDRGRWRGTGSDPGVQTSYHYWGNFGFNFDARVDLIFDRIATSSPAERKKYYSQIADIQQNDKYAVMYLYEAKEGFALWKDFETWMVEDKEGYLSGLYGGISNHFLKYVGLTDDFPLIPGAPLLITLTVSAISILGIVYALMRKKKL</sequence>
<dbReference type="PANTHER" id="PTHR30290">
    <property type="entry name" value="PERIPLASMIC BINDING COMPONENT OF ABC TRANSPORTER"/>
    <property type="match status" value="1"/>
</dbReference>
<dbReference type="InterPro" id="IPR000914">
    <property type="entry name" value="SBP_5_dom"/>
</dbReference>
<feature type="transmembrane region" description="Helical" evidence="4">
    <location>
        <begin position="801"/>
        <end position="822"/>
    </location>
</feature>
<dbReference type="Gene3D" id="3.10.105.10">
    <property type="entry name" value="Dipeptide-binding Protein, Domain 3"/>
    <property type="match status" value="1"/>
</dbReference>
<feature type="domain" description="Solute-binding protein family 5" evidence="5">
    <location>
        <begin position="333"/>
        <end position="544"/>
    </location>
</feature>
<dbReference type="GO" id="GO:0015833">
    <property type="term" value="P:peptide transport"/>
    <property type="evidence" value="ECO:0007669"/>
    <property type="project" value="TreeGrafter"/>
</dbReference>
<proteinExistence type="inferred from homology"/>
<dbReference type="InterPro" id="IPR039424">
    <property type="entry name" value="SBP_5"/>
</dbReference>
<keyword evidence="4" id="KW-1133">Transmembrane helix</keyword>
<keyword evidence="2" id="KW-0813">Transport</keyword>
<evidence type="ECO:0000256" key="1">
    <source>
        <dbReference type="ARBA" id="ARBA00005695"/>
    </source>
</evidence>
<gene>
    <name evidence="6" type="ORF">LCGC14_0701670</name>
</gene>
<evidence type="ECO:0000256" key="4">
    <source>
        <dbReference type="SAM" id="Phobius"/>
    </source>
</evidence>
<evidence type="ECO:0000259" key="5">
    <source>
        <dbReference type="Pfam" id="PF00496"/>
    </source>
</evidence>
<comment type="similarity">
    <text evidence="1">Belongs to the bacterial solute-binding protein 5 family.</text>
</comment>
<dbReference type="Gene3D" id="3.40.190.10">
    <property type="entry name" value="Periplasmic binding protein-like II"/>
    <property type="match status" value="2"/>
</dbReference>
<keyword evidence="3" id="KW-0732">Signal</keyword>
<name>A0A0F9QMA1_9ZZZZ</name>
<dbReference type="SUPFAM" id="SSF53850">
    <property type="entry name" value="Periplasmic binding protein-like II"/>
    <property type="match status" value="1"/>
</dbReference>
<dbReference type="EMBL" id="LAZR01001502">
    <property type="protein sequence ID" value="KKN43589.1"/>
    <property type="molecule type" value="Genomic_DNA"/>
</dbReference>